<gene>
    <name evidence="6" type="ORF">RY831_21990</name>
</gene>
<dbReference type="Gene3D" id="3.40.190.290">
    <property type="match status" value="1"/>
</dbReference>
<evidence type="ECO:0000256" key="3">
    <source>
        <dbReference type="ARBA" id="ARBA00023125"/>
    </source>
</evidence>
<dbReference type="EMBL" id="JAWIIV010000022">
    <property type="protein sequence ID" value="MEC4721842.1"/>
    <property type="molecule type" value="Genomic_DNA"/>
</dbReference>
<evidence type="ECO:0000313" key="7">
    <source>
        <dbReference type="Proteomes" id="UP001352263"/>
    </source>
</evidence>
<evidence type="ECO:0000313" key="6">
    <source>
        <dbReference type="EMBL" id="MEC4721842.1"/>
    </source>
</evidence>
<dbReference type="PRINTS" id="PR00039">
    <property type="entry name" value="HTHLYSR"/>
</dbReference>
<dbReference type="InterPro" id="IPR036390">
    <property type="entry name" value="WH_DNA-bd_sf"/>
</dbReference>
<comment type="caution">
    <text evidence="6">The sequence shown here is derived from an EMBL/GenBank/DDBJ whole genome shotgun (WGS) entry which is preliminary data.</text>
</comment>
<keyword evidence="2" id="KW-0805">Transcription regulation</keyword>
<feature type="domain" description="HTH lysR-type" evidence="5">
    <location>
        <begin position="1"/>
        <end position="59"/>
    </location>
</feature>
<protein>
    <submittedName>
        <fullName evidence="6">LysR family transcriptional regulator</fullName>
    </submittedName>
</protein>
<dbReference type="Proteomes" id="UP001352263">
    <property type="component" value="Unassembled WGS sequence"/>
</dbReference>
<sequence>MYSTADLQLFVRTADCGNLTRAARMLHQTPAAASAALRRLEQRLGVLLFARSTRSLRLTPDGEIFLEYCRNALALLSEGEAMLMAGRDKVRGQLRLSAPSDLGRQVLLPWLNQFQELHPEVMLSLQFADRVIDLRRDPVDIALRYGRLDDSSLVSQHIADNRRVVVASPGYLERHGRPRTLRELSEHNCLLYYLTPGLFNTWRFSTGKETLEIKVRGDRMADDGGIVREWAVAGLGIAYKSWLDVWPDLQRGTLVTLLDDHAGEDTPLNAVYPHRSVISPAVRALVTFLRDKFGRQRNEADTPHTGND</sequence>
<dbReference type="Pfam" id="PF00126">
    <property type="entry name" value="HTH_1"/>
    <property type="match status" value="1"/>
</dbReference>
<keyword evidence="7" id="KW-1185">Reference proteome</keyword>
<evidence type="ECO:0000256" key="4">
    <source>
        <dbReference type="ARBA" id="ARBA00023163"/>
    </source>
</evidence>
<dbReference type="InterPro" id="IPR036388">
    <property type="entry name" value="WH-like_DNA-bd_sf"/>
</dbReference>
<dbReference type="SUPFAM" id="SSF46785">
    <property type="entry name" value="Winged helix' DNA-binding domain"/>
    <property type="match status" value="1"/>
</dbReference>
<comment type="similarity">
    <text evidence="1">Belongs to the LysR transcriptional regulatory family.</text>
</comment>
<proteinExistence type="inferred from homology"/>
<dbReference type="SUPFAM" id="SSF53850">
    <property type="entry name" value="Periplasmic binding protein-like II"/>
    <property type="match status" value="1"/>
</dbReference>
<accession>A0ABU6JF54</accession>
<keyword evidence="3" id="KW-0238">DNA-binding</keyword>
<dbReference type="PANTHER" id="PTHR30537">
    <property type="entry name" value="HTH-TYPE TRANSCRIPTIONAL REGULATOR"/>
    <property type="match status" value="1"/>
</dbReference>
<dbReference type="PANTHER" id="PTHR30537:SF21">
    <property type="entry name" value="HTH-TYPE TRANSCRIPTIONAL REGULATOR SINR-RELATED"/>
    <property type="match status" value="1"/>
</dbReference>
<evidence type="ECO:0000259" key="5">
    <source>
        <dbReference type="PROSITE" id="PS50931"/>
    </source>
</evidence>
<dbReference type="PROSITE" id="PS50931">
    <property type="entry name" value="HTH_LYSR"/>
    <property type="match status" value="1"/>
</dbReference>
<dbReference type="InterPro" id="IPR005119">
    <property type="entry name" value="LysR_subst-bd"/>
</dbReference>
<name>A0ABU6JF54_9BURK</name>
<reference evidence="6 7" key="1">
    <citation type="submission" date="2023-10" db="EMBL/GenBank/DDBJ databases">
        <title>Noviherbaspirillum sp. CPCC 100848 genome assembly.</title>
        <authorList>
            <person name="Li X.Y."/>
            <person name="Fang X.M."/>
        </authorList>
    </citation>
    <scope>NUCLEOTIDE SEQUENCE [LARGE SCALE GENOMIC DNA]</scope>
    <source>
        <strain evidence="6 7">CPCC 100848</strain>
    </source>
</reference>
<organism evidence="6 7">
    <name type="scientific">Noviherbaspirillum album</name>
    <dbReference type="NCBI Taxonomy" id="3080276"/>
    <lineage>
        <taxon>Bacteria</taxon>
        <taxon>Pseudomonadati</taxon>
        <taxon>Pseudomonadota</taxon>
        <taxon>Betaproteobacteria</taxon>
        <taxon>Burkholderiales</taxon>
        <taxon>Oxalobacteraceae</taxon>
        <taxon>Noviherbaspirillum</taxon>
    </lineage>
</organism>
<dbReference type="Gene3D" id="1.10.10.10">
    <property type="entry name" value="Winged helix-like DNA-binding domain superfamily/Winged helix DNA-binding domain"/>
    <property type="match status" value="1"/>
</dbReference>
<dbReference type="RefSeq" id="WP_326508525.1">
    <property type="nucleotide sequence ID" value="NZ_JAWIIV010000022.1"/>
</dbReference>
<dbReference type="Pfam" id="PF03466">
    <property type="entry name" value="LysR_substrate"/>
    <property type="match status" value="1"/>
</dbReference>
<dbReference type="InterPro" id="IPR000847">
    <property type="entry name" value="LysR_HTH_N"/>
</dbReference>
<dbReference type="CDD" id="cd08422">
    <property type="entry name" value="PBP2_CrgA_like"/>
    <property type="match status" value="1"/>
</dbReference>
<evidence type="ECO:0000256" key="2">
    <source>
        <dbReference type="ARBA" id="ARBA00023015"/>
    </source>
</evidence>
<keyword evidence="4" id="KW-0804">Transcription</keyword>
<dbReference type="InterPro" id="IPR058163">
    <property type="entry name" value="LysR-type_TF_proteobact-type"/>
</dbReference>
<evidence type="ECO:0000256" key="1">
    <source>
        <dbReference type="ARBA" id="ARBA00009437"/>
    </source>
</evidence>